<keyword evidence="4" id="KW-1185">Reference proteome</keyword>
<dbReference type="EMBL" id="BSOS01000067">
    <property type="protein sequence ID" value="GLR67590.1"/>
    <property type="molecule type" value="Genomic_DNA"/>
</dbReference>
<dbReference type="RefSeq" id="WP_284258330.1">
    <property type="nucleotide sequence ID" value="NZ_BSOS01000067.1"/>
</dbReference>
<sequence>MKMHSAAVLAVLGFGVAHAAVAASLPARESGLWQSTTTVTGADGKPLPNAENVVTVSCVDPSTDIKFFTSNDNSCTSLTVSGSGAKYAIDGSCMQSGKPVRIHETLDYASAQSVTLKAAIDSPSGPLTVTSQLQWQGQCQAGMEPGDEGSMVDGAFSKADNINDPGGL</sequence>
<dbReference type="Proteomes" id="UP001156641">
    <property type="component" value="Unassembled WGS sequence"/>
</dbReference>
<evidence type="ECO:0000256" key="1">
    <source>
        <dbReference type="SAM" id="MobiDB-lite"/>
    </source>
</evidence>
<proteinExistence type="predicted"/>
<evidence type="ECO:0000313" key="4">
    <source>
        <dbReference type="Proteomes" id="UP001156641"/>
    </source>
</evidence>
<evidence type="ECO:0000313" key="3">
    <source>
        <dbReference type="EMBL" id="GLR67590.1"/>
    </source>
</evidence>
<feature type="signal peptide" evidence="2">
    <location>
        <begin position="1"/>
        <end position="19"/>
    </location>
</feature>
<evidence type="ECO:0000256" key="2">
    <source>
        <dbReference type="SAM" id="SignalP"/>
    </source>
</evidence>
<reference evidence="4" key="1">
    <citation type="journal article" date="2019" name="Int. J. Syst. Evol. Microbiol.">
        <title>The Global Catalogue of Microorganisms (GCM) 10K type strain sequencing project: providing services to taxonomists for standard genome sequencing and annotation.</title>
        <authorList>
            <consortium name="The Broad Institute Genomics Platform"/>
            <consortium name="The Broad Institute Genome Sequencing Center for Infectious Disease"/>
            <person name="Wu L."/>
            <person name="Ma J."/>
        </authorList>
    </citation>
    <scope>NUCLEOTIDE SEQUENCE [LARGE SCALE GENOMIC DNA]</scope>
    <source>
        <strain evidence="4">NBRC 112502</strain>
    </source>
</reference>
<feature type="chain" id="PRO_5045481160" description="DUF3617 family protein" evidence="2">
    <location>
        <begin position="20"/>
        <end position="168"/>
    </location>
</feature>
<protein>
    <recommendedName>
        <fullName evidence="5">DUF3617 family protein</fullName>
    </recommendedName>
</protein>
<dbReference type="InterPro" id="IPR022061">
    <property type="entry name" value="DUF3617"/>
</dbReference>
<dbReference type="Pfam" id="PF12276">
    <property type="entry name" value="DUF3617"/>
    <property type="match status" value="1"/>
</dbReference>
<evidence type="ECO:0008006" key="5">
    <source>
        <dbReference type="Google" id="ProtNLM"/>
    </source>
</evidence>
<comment type="caution">
    <text evidence="3">The sequence shown here is derived from an EMBL/GenBank/DDBJ whole genome shotgun (WGS) entry which is preliminary data.</text>
</comment>
<feature type="region of interest" description="Disordered" evidence="1">
    <location>
        <begin position="142"/>
        <end position="168"/>
    </location>
</feature>
<accession>A0ABQ6A8F7</accession>
<gene>
    <name evidence="3" type="ORF">GCM10010909_22710</name>
</gene>
<organism evidence="3 4">
    <name type="scientific">Acidocella aquatica</name>
    <dbReference type="NCBI Taxonomy" id="1922313"/>
    <lineage>
        <taxon>Bacteria</taxon>
        <taxon>Pseudomonadati</taxon>
        <taxon>Pseudomonadota</taxon>
        <taxon>Alphaproteobacteria</taxon>
        <taxon>Acetobacterales</taxon>
        <taxon>Acidocellaceae</taxon>
        <taxon>Acidocella</taxon>
    </lineage>
</organism>
<name>A0ABQ6A8F7_9PROT</name>
<keyword evidence="2" id="KW-0732">Signal</keyword>